<accession>A0AB39HV77</accession>
<dbReference type="EMBL" id="CP162607">
    <property type="protein sequence ID" value="XDK36376.1"/>
    <property type="molecule type" value="Genomic_DNA"/>
</dbReference>
<dbReference type="Pfam" id="PF00419">
    <property type="entry name" value="Fimbrial"/>
    <property type="match status" value="1"/>
</dbReference>
<evidence type="ECO:0000259" key="6">
    <source>
        <dbReference type="Pfam" id="PF00419"/>
    </source>
</evidence>
<comment type="subcellular location">
    <subcellularLocation>
        <location evidence="1">Fimbrium</location>
    </subcellularLocation>
</comment>
<dbReference type="InterPro" id="IPR050263">
    <property type="entry name" value="Bact_Fimbrial_Adh_Pro"/>
</dbReference>
<feature type="signal peptide" evidence="5">
    <location>
        <begin position="1"/>
        <end position="23"/>
    </location>
</feature>
<keyword evidence="4" id="KW-0281">Fimbrium</keyword>
<proteinExistence type="inferred from homology"/>
<evidence type="ECO:0000256" key="4">
    <source>
        <dbReference type="ARBA" id="ARBA00023263"/>
    </source>
</evidence>
<dbReference type="InterPro" id="IPR036937">
    <property type="entry name" value="Adhesion_dom_fimbrial_sf"/>
</dbReference>
<feature type="domain" description="Fimbrial-type adhesion" evidence="6">
    <location>
        <begin position="29"/>
        <end position="169"/>
    </location>
</feature>
<evidence type="ECO:0000313" key="7">
    <source>
        <dbReference type="EMBL" id="XDK36376.1"/>
    </source>
</evidence>
<dbReference type="PANTHER" id="PTHR33420">
    <property type="entry name" value="FIMBRIAL SUBUNIT ELFA-RELATED"/>
    <property type="match status" value="1"/>
</dbReference>
<dbReference type="AlphaFoldDB" id="A0AB39HV77"/>
<evidence type="ECO:0000256" key="5">
    <source>
        <dbReference type="SAM" id="SignalP"/>
    </source>
</evidence>
<sequence length="170" mass="18027">MKKILIGLGTLSALLLSGSDVIADEIRLNFSGNLIVPTCELTVDNPEQTVKFDDYSKKDLMLTGKSAAMPFFITVKTCASASKINIIFKGQEEALASGALAITGAASGIAISLETSADEPIKLNSDTLSFNISGGTQERLPFKAYVLKLPNRTIEAGSFSAVANFELSYP</sequence>
<keyword evidence="3 5" id="KW-0732">Signal</keyword>
<dbReference type="PANTHER" id="PTHR33420:SF3">
    <property type="entry name" value="FIMBRIAL SUBUNIT ELFA"/>
    <property type="match status" value="1"/>
</dbReference>
<dbReference type="InterPro" id="IPR008966">
    <property type="entry name" value="Adhesion_dom_sf"/>
</dbReference>
<evidence type="ECO:0000256" key="3">
    <source>
        <dbReference type="ARBA" id="ARBA00022729"/>
    </source>
</evidence>
<dbReference type="RefSeq" id="WP_052675594.1">
    <property type="nucleotide sequence ID" value="NZ_CP162607.1"/>
</dbReference>
<name>A0AB39HV77_9PSED</name>
<evidence type="ECO:0000256" key="1">
    <source>
        <dbReference type="ARBA" id="ARBA00004561"/>
    </source>
</evidence>
<dbReference type="Gene3D" id="2.60.40.1090">
    <property type="entry name" value="Fimbrial-type adhesion domain"/>
    <property type="match status" value="1"/>
</dbReference>
<dbReference type="GO" id="GO:0009289">
    <property type="term" value="C:pilus"/>
    <property type="evidence" value="ECO:0007669"/>
    <property type="project" value="UniProtKB-SubCell"/>
</dbReference>
<dbReference type="InterPro" id="IPR000259">
    <property type="entry name" value="Adhesion_dom_fimbrial"/>
</dbReference>
<gene>
    <name evidence="7" type="ORF">AB4Y39_22130</name>
</gene>
<feature type="chain" id="PRO_5044238999" evidence="5">
    <location>
        <begin position="24"/>
        <end position="170"/>
    </location>
</feature>
<organism evidence="7">
    <name type="scientific">Pseudomonas sp. Hg7Tf</name>
    <dbReference type="NCBI Taxonomy" id="3236988"/>
    <lineage>
        <taxon>Bacteria</taxon>
        <taxon>Pseudomonadati</taxon>
        <taxon>Pseudomonadota</taxon>
        <taxon>Gammaproteobacteria</taxon>
        <taxon>Pseudomonadales</taxon>
        <taxon>Pseudomonadaceae</taxon>
        <taxon>Pseudomonas</taxon>
    </lineage>
</organism>
<evidence type="ECO:0000256" key="2">
    <source>
        <dbReference type="ARBA" id="ARBA00006671"/>
    </source>
</evidence>
<dbReference type="SUPFAM" id="SSF49401">
    <property type="entry name" value="Bacterial adhesins"/>
    <property type="match status" value="1"/>
</dbReference>
<protein>
    <submittedName>
        <fullName evidence="7">Fimbrial protein</fullName>
    </submittedName>
</protein>
<dbReference type="GO" id="GO:0043709">
    <property type="term" value="P:cell adhesion involved in single-species biofilm formation"/>
    <property type="evidence" value="ECO:0007669"/>
    <property type="project" value="TreeGrafter"/>
</dbReference>
<comment type="similarity">
    <text evidence="2">Belongs to the fimbrial protein family.</text>
</comment>
<reference evidence="7" key="1">
    <citation type="submission" date="2024-07" db="EMBL/GenBank/DDBJ databases">
        <title>Identification and characteristics of a novel species of coltsfoot's symbiotic bacteria.</title>
        <authorList>
            <person name="Juszczyk A."/>
            <person name="Jasielczuk I."/>
            <person name="Gurgul A."/>
            <person name="Rogala M."/>
            <person name="Kowalczyk A."/>
            <person name="Szmatola T."/>
            <person name="Kosecka-Strojek M."/>
            <person name="Arent Z."/>
            <person name="Latowski D."/>
        </authorList>
    </citation>
    <scope>NUCLEOTIDE SEQUENCE</scope>
    <source>
        <strain evidence="7">Hg7Tf</strain>
    </source>
</reference>